<reference evidence="2" key="1">
    <citation type="submission" date="2023-07" db="EMBL/GenBank/DDBJ databases">
        <title>draft genome sequence of fig (Ficus carica).</title>
        <authorList>
            <person name="Takahashi T."/>
            <person name="Nishimura K."/>
        </authorList>
    </citation>
    <scope>NUCLEOTIDE SEQUENCE</scope>
</reference>
<dbReference type="Proteomes" id="UP001187192">
    <property type="component" value="Unassembled WGS sequence"/>
</dbReference>
<gene>
    <name evidence="2" type="ORF">TIFTF001_031813</name>
</gene>
<proteinExistence type="predicted"/>
<evidence type="ECO:0000256" key="1">
    <source>
        <dbReference type="SAM" id="SignalP"/>
    </source>
</evidence>
<evidence type="ECO:0000313" key="2">
    <source>
        <dbReference type="EMBL" id="GMN62734.1"/>
    </source>
</evidence>
<feature type="chain" id="PRO_5041729358" description="Secreted protein" evidence="1">
    <location>
        <begin position="16"/>
        <end position="199"/>
    </location>
</feature>
<name>A0AA88J4T3_FICCA</name>
<keyword evidence="1" id="KW-0732">Signal</keyword>
<organism evidence="2 3">
    <name type="scientific">Ficus carica</name>
    <name type="common">Common fig</name>
    <dbReference type="NCBI Taxonomy" id="3494"/>
    <lineage>
        <taxon>Eukaryota</taxon>
        <taxon>Viridiplantae</taxon>
        <taxon>Streptophyta</taxon>
        <taxon>Embryophyta</taxon>
        <taxon>Tracheophyta</taxon>
        <taxon>Spermatophyta</taxon>
        <taxon>Magnoliopsida</taxon>
        <taxon>eudicotyledons</taxon>
        <taxon>Gunneridae</taxon>
        <taxon>Pentapetalae</taxon>
        <taxon>rosids</taxon>
        <taxon>fabids</taxon>
        <taxon>Rosales</taxon>
        <taxon>Moraceae</taxon>
        <taxon>Ficeae</taxon>
        <taxon>Ficus</taxon>
    </lineage>
</organism>
<evidence type="ECO:0000313" key="3">
    <source>
        <dbReference type="Proteomes" id="UP001187192"/>
    </source>
</evidence>
<keyword evidence="3" id="KW-1185">Reference proteome</keyword>
<protein>
    <recommendedName>
        <fullName evidence="4">Secreted protein</fullName>
    </recommendedName>
</protein>
<accession>A0AA88J4T3</accession>
<evidence type="ECO:0008006" key="4">
    <source>
        <dbReference type="Google" id="ProtNLM"/>
    </source>
</evidence>
<dbReference type="AlphaFoldDB" id="A0AA88J4T3"/>
<dbReference type="EMBL" id="BTGU01000133">
    <property type="protein sequence ID" value="GMN62734.1"/>
    <property type="molecule type" value="Genomic_DNA"/>
</dbReference>
<sequence length="199" mass="21761">MPKFLFLCSLFDAFASLNFSVGNLTRTSTCLAQTRFKDDKFFVQATNPPLASSIIVASLVGIVHVRPANCNKNNSTINCIIKKELAFLTCIRCGLRIRWPRFFFILCATSLEAAVLINSRCGILLGHGLSVNTMLRTKFLSTVKEVMTSTHALSFLRAKPTLLKSAIDMGMCSQAGTPIQLYSSSPSFPIGCPLALNET</sequence>
<feature type="signal peptide" evidence="1">
    <location>
        <begin position="1"/>
        <end position="15"/>
    </location>
</feature>
<comment type="caution">
    <text evidence="2">The sequence shown here is derived from an EMBL/GenBank/DDBJ whole genome shotgun (WGS) entry which is preliminary data.</text>
</comment>